<keyword evidence="4" id="KW-1185">Reference proteome</keyword>
<dbReference type="EMBL" id="UYJE01010001">
    <property type="protein sequence ID" value="VDI78802.1"/>
    <property type="molecule type" value="Genomic_DNA"/>
</dbReference>
<organism evidence="3 4">
    <name type="scientific">Mytilus galloprovincialis</name>
    <name type="common">Mediterranean mussel</name>
    <dbReference type="NCBI Taxonomy" id="29158"/>
    <lineage>
        <taxon>Eukaryota</taxon>
        <taxon>Metazoa</taxon>
        <taxon>Spiralia</taxon>
        <taxon>Lophotrochozoa</taxon>
        <taxon>Mollusca</taxon>
        <taxon>Bivalvia</taxon>
        <taxon>Autobranchia</taxon>
        <taxon>Pteriomorphia</taxon>
        <taxon>Mytilida</taxon>
        <taxon>Mytiloidea</taxon>
        <taxon>Mytilidae</taxon>
        <taxon>Mytilinae</taxon>
        <taxon>Mytilus</taxon>
    </lineage>
</organism>
<dbReference type="InterPro" id="IPR011990">
    <property type="entry name" value="TPR-like_helical_dom_sf"/>
</dbReference>
<dbReference type="Proteomes" id="UP000596742">
    <property type="component" value="Unassembled WGS sequence"/>
</dbReference>
<dbReference type="Gene3D" id="1.10.533.10">
    <property type="entry name" value="Death Domain, Fas"/>
    <property type="match status" value="1"/>
</dbReference>
<proteinExistence type="predicted"/>
<dbReference type="GO" id="GO:0042981">
    <property type="term" value="P:regulation of apoptotic process"/>
    <property type="evidence" value="ECO:0007669"/>
    <property type="project" value="InterPro"/>
</dbReference>
<feature type="coiled-coil region" evidence="1">
    <location>
        <begin position="815"/>
        <end position="842"/>
    </location>
</feature>
<dbReference type="SUPFAM" id="SSF52540">
    <property type="entry name" value="P-loop containing nucleoside triphosphate hydrolases"/>
    <property type="match status" value="1"/>
</dbReference>
<reference evidence="3" key="1">
    <citation type="submission" date="2018-11" db="EMBL/GenBank/DDBJ databases">
        <authorList>
            <person name="Alioto T."/>
            <person name="Alioto T."/>
        </authorList>
    </citation>
    <scope>NUCLEOTIDE SEQUENCE</scope>
</reference>
<protein>
    <recommendedName>
        <fullName evidence="2">DED domain-containing protein</fullName>
    </recommendedName>
</protein>
<dbReference type="Gene3D" id="1.25.40.10">
    <property type="entry name" value="Tetratricopeptide repeat domain"/>
    <property type="match status" value="1"/>
</dbReference>
<evidence type="ECO:0000313" key="3">
    <source>
        <dbReference type="EMBL" id="VDI78802.1"/>
    </source>
</evidence>
<name>A0A8B6HHA3_MYTGA</name>
<dbReference type="GO" id="GO:0043531">
    <property type="term" value="F:ADP binding"/>
    <property type="evidence" value="ECO:0007669"/>
    <property type="project" value="InterPro"/>
</dbReference>
<keyword evidence="1" id="KW-0175">Coiled coil</keyword>
<dbReference type="Pfam" id="PF00931">
    <property type="entry name" value="NB-ARC"/>
    <property type="match status" value="1"/>
</dbReference>
<dbReference type="InterPro" id="IPR002182">
    <property type="entry name" value="NB-ARC"/>
</dbReference>
<comment type="caution">
    <text evidence="3">The sequence shown here is derived from an EMBL/GenBank/DDBJ whole genome shotgun (WGS) entry which is preliminary data.</text>
</comment>
<dbReference type="AlphaFoldDB" id="A0A8B6HHA3"/>
<dbReference type="Pfam" id="PF01335">
    <property type="entry name" value="DED"/>
    <property type="match status" value="1"/>
</dbReference>
<evidence type="ECO:0000256" key="1">
    <source>
        <dbReference type="SAM" id="Coils"/>
    </source>
</evidence>
<evidence type="ECO:0000313" key="4">
    <source>
        <dbReference type="Proteomes" id="UP000596742"/>
    </source>
</evidence>
<feature type="domain" description="DED" evidence="2">
    <location>
        <begin position="87"/>
        <end position="167"/>
    </location>
</feature>
<dbReference type="PANTHER" id="PTHR48169">
    <property type="entry name" value="DED DOMAIN-CONTAINING PROTEIN"/>
    <property type="match status" value="1"/>
</dbReference>
<dbReference type="OrthoDB" id="6106592at2759"/>
<dbReference type="Gene3D" id="3.40.50.300">
    <property type="entry name" value="P-loop containing nucleotide triphosphate hydrolases"/>
    <property type="match status" value="1"/>
</dbReference>
<accession>A0A8B6HHA3</accession>
<sequence>MQEKKKGEPSHETSAYEKSTEEIICLDIPKEEIMHSSYYIARPVTSSWVLRKEKLTCKMKTGHFQIVLIGQYYVYRFRFTMTKLDTEFQLLLSKISDQLDTEDVKSFRFILKAKEIIPVQNLDAATTGEDIFHLMTKHGLLSKTKADLLISLLKGKNLQPLVNHLEKFKTENEEELSQPVEGPCNIQDDMVVEHFMETTKLVELTSKMEIENFAVLSGLTGCGKTQLALTFACNFRKDHVESICWKIYCKDEITLMNSLKKLADKLGLEKESTQTENIDNEDSLDELRKLIKKELGKNTNGPNLIILDYVTEETKIQCQKLKDALLKLNLKVIVTTWDSTFCDIENIIIVNGFSEDEAVKFLRNKKTELNLKEEKSYRELAQMLGNHPLLLYGARSCMASSNQTPKKFIKYLRGSKSSEMDTFVRSLSDPSRNKAVFKILQEYLEILKNDYGENVFDMVQALQFFALEDIPVLLFDFFPTRKQNHQGFNTTNFIQAIKKFSFGNVRGVDDDRFITTHLAVVKTVEESMSDEEKAKLIKNILTALMWLMDKDNYDTNDYDRNYRLLPHAISVLQHVKKLKAKNLNLLCDFESKVLLAYVYDIVGYTYNFFGILKNAGEHSTAAKEACFAIIGISEEDIEKQVKKRCCHDDHYRTWETFAEEEADIIFKQIKAQIGDHEKNALLCKMAKQFALNKYRGQDHLKNLEEYLDDELEEEYRLTEKEYNTLCKQHLALPEDQLGGIFLFELVLQVFYTYGRRIFYLGDAFDKDLARSFAHSLFLAKALGHRIASEYPEWKILYVMLTELSGTLQLRFEDKADLQLKTLENLEDAAEQFRRLLEYNSENFNYGVIKSGPENAQHVHICCKRLVKCYTSMTEITSDEEKLKEIHKMGDKYKDMLKITQHSSRAVTAANLRMAEFSLRRGNYEDAEIRFKVVAPEDMIENDQKTVSSKFTHHELQALKGLTKCYSLSGQTESAKTLANKIKIRLGEAKEYEELGHFNNLMQQLGLSSVVE</sequence>
<dbReference type="PROSITE" id="PS50168">
    <property type="entry name" value="DED"/>
    <property type="match status" value="1"/>
</dbReference>
<evidence type="ECO:0000259" key="2">
    <source>
        <dbReference type="PROSITE" id="PS50168"/>
    </source>
</evidence>
<dbReference type="SMART" id="SM00031">
    <property type="entry name" value="DED"/>
    <property type="match status" value="1"/>
</dbReference>
<dbReference type="SUPFAM" id="SSF47986">
    <property type="entry name" value="DEATH domain"/>
    <property type="match status" value="1"/>
</dbReference>
<dbReference type="PANTHER" id="PTHR48169:SF3">
    <property type="entry name" value="CASP8 AND FADD LIKE APOPTOSIS REGULATOR"/>
    <property type="match status" value="1"/>
</dbReference>
<gene>
    <name evidence="3" type="ORF">MGAL_10B076022</name>
</gene>
<dbReference type="InterPro" id="IPR027417">
    <property type="entry name" value="P-loop_NTPase"/>
</dbReference>
<dbReference type="InterPro" id="IPR011029">
    <property type="entry name" value="DEATH-like_dom_sf"/>
</dbReference>
<dbReference type="InterPro" id="IPR001875">
    <property type="entry name" value="DED_dom"/>
</dbReference>